<dbReference type="AlphaFoldDB" id="A0A7L0ZIV6"/>
<name>A0A7L0ZIV6_9PASS</name>
<keyword evidence="5 11" id="KW-0863">Zinc-finger</keyword>
<protein>
    <submittedName>
        <fullName evidence="13">ZN180 protein</fullName>
    </submittedName>
</protein>
<keyword evidence="4" id="KW-0677">Repeat</keyword>
<evidence type="ECO:0000256" key="3">
    <source>
        <dbReference type="ARBA" id="ARBA00022723"/>
    </source>
</evidence>
<dbReference type="InterPro" id="IPR013087">
    <property type="entry name" value="Znf_C2H2_type"/>
</dbReference>
<comment type="similarity">
    <text evidence="2">Belongs to the krueppel C2H2-type zinc-finger protein family.</text>
</comment>
<keyword evidence="7" id="KW-0805">Transcription regulation</keyword>
<feature type="non-terminal residue" evidence="13">
    <location>
        <position position="54"/>
    </location>
</feature>
<dbReference type="EMBL" id="VXAY01002488">
    <property type="protein sequence ID" value="NXM27905.1"/>
    <property type="molecule type" value="Genomic_DNA"/>
</dbReference>
<dbReference type="FunFam" id="3.30.160.60:FF:000620">
    <property type="entry name" value="Zinc finger protein 263"/>
    <property type="match status" value="1"/>
</dbReference>
<organism evidence="13 14">
    <name type="scientific">Oxyruncus cristatus</name>
    <name type="common">sharpbill</name>
    <dbReference type="NCBI Taxonomy" id="114331"/>
    <lineage>
        <taxon>Eukaryota</taxon>
        <taxon>Metazoa</taxon>
        <taxon>Chordata</taxon>
        <taxon>Craniata</taxon>
        <taxon>Vertebrata</taxon>
        <taxon>Euteleostomi</taxon>
        <taxon>Archelosauria</taxon>
        <taxon>Archosauria</taxon>
        <taxon>Dinosauria</taxon>
        <taxon>Saurischia</taxon>
        <taxon>Theropoda</taxon>
        <taxon>Coelurosauria</taxon>
        <taxon>Aves</taxon>
        <taxon>Neognathae</taxon>
        <taxon>Neoaves</taxon>
        <taxon>Telluraves</taxon>
        <taxon>Australaves</taxon>
        <taxon>Passeriformes</taxon>
        <taxon>Cotingidae</taxon>
        <taxon>Oxyruncus</taxon>
    </lineage>
</organism>
<dbReference type="GO" id="GO:0000981">
    <property type="term" value="F:DNA-binding transcription factor activity, RNA polymerase II-specific"/>
    <property type="evidence" value="ECO:0007669"/>
    <property type="project" value="TreeGrafter"/>
</dbReference>
<keyword evidence="3" id="KW-0479">Metal-binding</keyword>
<dbReference type="GO" id="GO:0000978">
    <property type="term" value="F:RNA polymerase II cis-regulatory region sequence-specific DNA binding"/>
    <property type="evidence" value="ECO:0007669"/>
    <property type="project" value="TreeGrafter"/>
</dbReference>
<reference evidence="13 14" key="1">
    <citation type="submission" date="2019-09" db="EMBL/GenBank/DDBJ databases">
        <title>Bird 10,000 Genomes (B10K) Project - Family phase.</title>
        <authorList>
            <person name="Zhang G."/>
        </authorList>
    </citation>
    <scope>NUCLEOTIDE SEQUENCE [LARGE SCALE GENOMIC DNA]</scope>
    <source>
        <strain evidence="13">B10K-DU-002-07</strain>
        <tissue evidence="13">Muscle</tissue>
    </source>
</reference>
<feature type="domain" description="C2H2-type" evidence="12">
    <location>
        <begin position="27"/>
        <end position="54"/>
    </location>
</feature>
<evidence type="ECO:0000256" key="10">
    <source>
        <dbReference type="ARBA" id="ARBA00023242"/>
    </source>
</evidence>
<keyword evidence="10" id="KW-0539">Nucleus</keyword>
<evidence type="ECO:0000256" key="11">
    <source>
        <dbReference type="PROSITE-ProRule" id="PRU00042"/>
    </source>
</evidence>
<comment type="caution">
    <text evidence="13">The sequence shown here is derived from an EMBL/GenBank/DDBJ whole genome shotgun (WGS) entry which is preliminary data.</text>
</comment>
<dbReference type="PANTHER" id="PTHR23226">
    <property type="entry name" value="ZINC FINGER AND SCAN DOMAIN-CONTAINING"/>
    <property type="match status" value="1"/>
</dbReference>
<feature type="non-terminal residue" evidence="13">
    <location>
        <position position="1"/>
    </location>
</feature>
<gene>
    <name evidence="13" type="primary">Znf180_1</name>
    <name evidence="13" type="ORF">OXYCRI_R04470</name>
</gene>
<keyword evidence="8" id="KW-0238">DNA-binding</keyword>
<evidence type="ECO:0000259" key="12">
    <source>
        <dbReference type="PROSITE" id="PS50157"/>
    </source>
</evidence>
<evidence type="ECO:0000256" key="8">
    <source>
        <dbReference type="ARBA" id="ARBA00023125"/>
    </source>
</evidence>
<evidence type="ECO:0000256" key="6">
    <source>
        <dbReference type="ARBA" id="ARBA00022833"/>
    </source>
</evidence>
<evidence type="ECO:0000256" key="2">
    <source>
        <dbReference type="ARBA" id="ARBA00006991"/>
    </source>
</evidence>
<dbReference type="InterPro" id="IPR036236">
    <property type="entry name" value="Znf_C2H2_sf"/>
</dbReference>
<comment type="subcellular location">
    <subcellularLocation>
        <location evidence="1">Nucleus</location>
    </subcellularLocation>
</comment>
<sequence length="54" mass="6134">CQEGGRSLSWSCDLVFPEQPPSREKPFRCLECGKSYSRSSDVIRHQNIHTGARP</sequence>
<evidence type="ECO:0000256" key="1">
    <source>
        <dbReference type="ARBA" id="ARBA00004123"/>
    </source>
</evidence>
<evidence type="ECO:0000313" key="14">
    <source>
        <dbReference type="Proteomes" id="UP000564466"/>
    </source>
</evidence>
<dbReference type="SUPFAM" id="SSF57667">
    <property type="entry name" value="beta-beta-alpha zinc fingers"/>
    <property type="match status" value="1"/>
</dbReference>
<keyword evidence="9" id="KW-0804">Transcription</keyword>
<evidence type="ECO:0000256" key="9">
    <source>
        <dbReference type="ARBA" id="ARBA00023163"/>
    </source>
</evidence>
<dbReference type="PROSITE" id="PS00028">
    <property type="entry name" value="ZINC_FINGER_C2H2_1"/>
    <property type="match status" value="1"/>
</dbReference>
<accession>A0A7L0ZIV6</accession>
<evidence type="ECO:0000256" key="4">
    <source>
        <dbReference type="ARBA" id="ARBA00022737"/>
    </source>
</evidence>
<dbReference type="GO" id="GO:0008270">
    <property type="term" value="F:zinc ion binding"/>
    <property type="evidence" value="ECO:0007669"/>
    <property type="project" value="UniProtKB-KW"/>
</dbReference>
<keyword evidence="14" id="KW-1185">Reference proteome</keyword>
<evidence type="ECO:0000313" key="13">
    <source>
        <dbReference type="EMBL" id="NXM27905.1"/>
    </source>
</evidence>
<dbReference type="Proteomes" id="UP000564466">
    <property type="component" value="Unassembled WGS sequence"/>
</dbReference>
<evidence type="ECO:0000256" key="7">
    <source>
        <dbReference type="ARBA" id="ARBA00023015"/>
    </source>
</evidence>
<dbReference type="PROSITE" id="PS50157">
    <property type="entry name" value="ZINC_FINGER_C2H2_2"/>
    <property type="match status" value="1"/>
</dbReference>
<evidence type="ECO:0000256" key="5">
    <source>
        <dbReference type="ARBA" id="ARBA00022771"/>
    </source>
</evidence>
<dbReference type="Gene3D" id="3.30.160.60">
    <property type="entry name" value="Classic Zinc Finger"/>
    <property type="match status" value="1"/>
</dbReference>
<keyword evidence="6" id="KW-0862">Zinc</keyword>
<proteinExistence type="inferred from homology"/>
<dbReference type="GO" id="GO:0005634">
    <property type="term" value="C:nucleus"/>
    <property type="evidence" value="ECO:0007669"/>
    <property type="project" value="UniProtKB-SubCell"/>
</dbReference>
<dbReference type="PANTHER" id="PTHR23226:SF377">
    <property type="entry name" value="ZINC FINGER AND SCAN DOMAIN-CONTAINING PROTEIN 20"/>
    <property type="match status" value="1"/>
</dbReference>
<dbReference type="Pfam" id="PF00096">
    <property type="entry name" value="zf-C2H2"/>
    <property type="match status" value="1"/>
</dbReference>